<comment type="catalytic activity">
    <reaction evidence="8">
        <text>L-threonyl-[protein] + ATP = O-phospho-L-threonyl-[protein] + ADP + H(+)</text>
        <dbReference type="Rhea" id="RHEA:46608"/>
        <dbReference type="Rhea" id="RHEA-COMP:11060"/>
        <dbReference type="Rhea" id="RHEA-COMP:11605"/>
        <dbReference type="ChEBI" id="CHEBI:15378"/>
        <dbReference type="ChEBI" id="CHEBI:30013"/>
        <dbReference type="ChEBI" id="CHEBI:30616"/>
        <dbReference type="ChEBI" id="CHEBI:61977"/>
        <dbReference type="ChEBI" id="CHEBI:456216"/>
        <dbReference type="EC" id="2.7.11.1"/>
    </reaction>
</comment>
<dbReference type="FunFam" id="3.30.200.20:FF:000097">
    <property type="entry name" value="Probable serine/threonine-protein kinase nek1"/>
    <property type="match status" value="1"/>
</dbReference>
<keyword evidence="3" id="KW-0723">Serine/threonine-protein kinase</keyword>
<feature type="region of interest" description="Disordered" evidence="12">
    <location>
        <begin position="534"/>
        <end position="620"/>
    </location>
</feature>
<evidence type="ECO:0000256" key="8">
    <source>
        <dbReference type="ARBA" id="ARBA00047899"/>
    </source>
</evidence>
<keyword evidence="6" id="KW-0418">Kinase</keyword>
<organism evidence="14 15">
    <name type="scientific">Rhizoctonia solani</name>
    <dbReference type="NCBI Taxonomy" id="456999"/>
    <lineage>
        <taxon>Eukaryota</taxon>
        <taxon>Fungi</taxon>
        <taxon>Dikarya</taxon>
        <taxon>Basidiomycota</taxon>
        <taxon>Agaricomycotina</taxon>
        <taxon>Agaricomycetes</taxon>
        <taxon>Cantharellales</taxon>
        <taxon>Ceratobasidiaceae</taxon>
        <taxon>Rhizoctonia</taxon>
    </lineage>
</organism>
<dbReference type="PANTHER" id="PTHR43671">
    <property type="entry name" value="SERINE/THREONINE-PROTEIN KINASE NEK"/>
    <property type="match status" value="1"/>
</dbReference>
<reference evidence="14" key="1">
    <citation type="submission" date="2021-01" db="EMBL/GenBank/DDBJ databases">
        <authorList>
            <person name="Kaushik A."/>
        </authorList>
    </citation>
    <scope>NUCLEOTIDE SEQUENCE</scope>
    <source>
        <strain evidence="14">AG5</strain>
    </source>
</reference>
<dbReference type="Gene3D" id="3.30.200.20">
    <property type="entry name" value="Phosphorylase Kinase, domain 1"/>
    <property type="match status" value="2"/>
</dbReference>
<dbReference type="Proteomes" id="UP000663827">
    <property type="component" value="Unassembled WGS sequence"/>
</dbReference>
<evidence type="ECO:0000256" key="7">
    <source>
        <dbReference type="ARBA" id="ARBA00022840"/>
    </source>
</evidence>
<sequence>MSSVLDDYEAGDVIGNGSFGLIRKVRRKADGALFARKELNFERMTERDRKQIVAEVNILKDLKHDHIVRYHDRYVDRDNGILYILMEYCGGGDLSGGIKQMRRQNKHITEDTVWSYFAQILLALHHCHFPNSKPSAEGSNLAQPRPTQQILHRDLKPENVFLDSEGYVKLGDFGLAKQIGYATFTQTYVGTPYYMSPELINEKQYDTKSDIWSLGCLIYELCAQNPPFHEAKTHQELALSIRQGRIPPLPRVYSSTLSNLVSSWLIALKQPAMRPSAQQLLQHERIEFACKMTEAQKLATGLRIRKTAIMNKEREVAEREAVLLQREAAVTNVDRGTFDAECAAFKAAQIAFASERVVYMEERNAFNIERATLGAEQLALNNERAVFTAEIGAFNAEKVLLESQRIALEREREMFAREKEAFAEEVQNVRRAFAAQVEEMRAEKERLDARKEAAAAVVVEMRAKKPLEEQKESRNGTGMPPLMRYMTYDETPSRPAQKANGFVGKNIQTPLGRRLTTRSMTNLGSAMRGVVLTDSGEEIPTPGRGAVAPSSSDITIDERPASAPLPAPQLTDPPEPSPLECSSSESDAPKRVARRSTIGPATRPIGAPATTIQTSGWTAPPVYDLADEENLPSPFLKRGKTEITKGKKVPGLLQVATGNAAKAGTTTTTKTAVSSSLRAGTKASLMRAVKASESVTKTLSSKR</sequence>
<keyword evidence="5 10" id="KW-0547">Nucleotide-binding</keyword>
<dbReference type="EC" id="2.7.11.1" evidence="2"/>
<evidence type="ECO:0000313" key="14">
    <source>
        <dbReference type="EMBL" id="CAE7228594.1"/>
    </source>
</evidence>
<dbReference type="InterPro" id="IPR017441">
    <property type="entry name" value="Protein_kinase_ATP_BS"/>
</dbReference>
<evidence type="ECO:0000256" key="12">
    <source>
        <dbReference type="SAM" id="MobiDB-lite"/>
    </source>
</evidence>
<dbReference type="Gene3D" id="1.10.510.10">
    <property type="entry name" value="Transferase(Phosphotransferase) domain 1"/>
    <property type="match status" value="1"/>
</dbReference>
<feature type="domain" description="Protein kinase" evidence="13">
    <location>
        <begin position="8"/>
        <end position="286"/>
    </location>
</feature>
<protein>
    <recommendedName>
        <fullName evidence="2">non-specific serine/threonine protein kinase</fullName>
        <ecNumber evidence="2">2.7.11.1</ecNumber>
    </recommendedName>
</protein>
<comment type="caution">
    <text evidence="14">The sequence shown here is derived from an EMBL/GenBank/DDBJ whole genome shotgun (WGS) entry which is preliminary data.</text>
</comment>
<dbReference type="GO" id="GO:0005524">
    <property type="term" value="F:ATP binding"/>
    <property type="evidence" value="ECO:0007669"/>
    <property type="project" value="UniProtKB-UniRule"/>
</dbReference>
<evidence type="ECO:0000256" key="10">
    <source>
        <dbReference type="PROSITE-ProRule" id="PRU10141"/>
    </source>
</evidence>
<dbReference type="Pfam" id="PF00069">
    <property type="entry name" value="Pkinase"/>
    <property type="match status" value="1"/>
</dbReference>
<evidence type="ECO:0000256" key="1">
    <source>
        <dbReference type="ARBA" id="ARBA00010886"/>
    </source>
</evidence>
<evidence type="ECO:0000256" key="4">
    <source>
        <dbReference type="ARBA" id="ARBA00022679"/>
    </source>
</evidence>
<dbReference type="PROSITE" id="PS00107">
    <property type="entry name" value="PROTEIN_KINASE_ATP"/>
    <property type="match status" value="1"/>
</dbReference>
<dbReference type="SUPFAM" id="SSF56112">
    <property type="entry name" value="Protein kinase-like (PK-like)"/>
    <property type="match status" value="1"/>
</dbReference>
<evidence type="ECO:0000256" key="2">
    <source>
        <dbReference type="ARBA" id="ARBA00012513"/>
    </source>
</evidence>
<name>A0A8H3EBJ4_9AGAM</name>
<feature type="binding site" evidence="10">
    <location>
        <position position="37"/>
    </location>
    <ligand>
        <name>ATP</name>
        <dbReference type="ChEBI" id="CHEBI:30616"/>
    </ligand>
</feature>
<dbReference type="SMART" id="SM00220">
    <property type="entry name" value="S_TKc"/>
    <property type="match status" value="1"/>
</dbReference>
<dbReference type="CDD" id="cd08217">
    <property type="entry name" value="STKc_Nek2"/>
    <property type="match status" value="1"/>
</dbReference>
<comment type="catalytic activity">
    <reaction evidence="9">
        <text>L-seryl-[protein] + ATP = O-phospho-L-seryl-[protein] + ADP + H(+)</text>
        <dbReference type="Rhea" id="RHEA:17989"/>
        <dbReference type="Rhea" id="RHEA-COMP:9863"/>
        <dbReference type="Rhea" id="RHEA-COMP:11604"/>
        <dbReference type="ChEBI" id="CHEBI:15378"/>
        <dbReference type="ChEBI" id="CHEBI:29999"/>
        <dbReference type="ChEBI" id="CHEBI:30616"/>
        <dbReference type="ChEBI" id="CHEBI:83421"/>
        <dbReference type="ChEBI" id="CHEBI:456216"/>
        <dbReference type="EC" id="2.7.11.1"/>
    </reaction>
</comment>
<accession>A0A8H3EBJ4</accession>
<keyword evidence="4" id="KW-0808">Transferase</keyword>
<dbReference type="InterPro" id="IPR050660">
    <property type="entry name" value="NEK_Ser/Thr_kinase"/>
</dbReference>
<gene>
    <name evidence="14" type="ORF">RDB_LOCUS180664</name>
</gene>
<feature type="coiled-coil region" evidence="11">
    <location>
        <begin position="423"/>
        <end position="457"/>
    </location>
</feature>
<evidence type="ECO:0000256" key="11">
    <source>
        <dbReference type="SAM" id="Coils"/>
    </source>
</evidence>
<evidence type="ECO:0000256" key="6">
    <source>
        <dbReference type="ARBA" id="ARBA00022777"/>
    </source>
</evidence>
<dbReference type="EMBL" id="CAJNJQ010006453">
    <property type="protein sequence ID" value="CAE7228594.1"/>
    <property type="molecule type" value="Genomic_DNA"/>
</dbReference>
<keyword evidence="7 10" id="KW-0067">ATP-binding</keyword>
<dbReference type="PANTHER" id="PTHR43671:SF98">
    <property type="entry name" value="SERINE_THREONINE-PROTEIN KINASE NEK11"/>
    <property type="match status" value="1"/>
</dbReference>
<evidence type="ECO:0000256" key="9">
    <source>
        <dbReference type="ARBA" id="ARBA00048679"/>
    </source>
</evidence>
<dbReference type="PROSITE" id="PS50011">
    <property type="entry name" value="PROTEIN_KINASE_DOM"/>
    <property type="match status" value="1"/>
</dbReference>
<evidence type="ECO:0000259" key="13">
    <source>
        <dbReference type="PROSITE" id="PS50011"/>
    </source>
</evidence>
<dbReference type="GO" id="GO:0004674">
    <property type="term" value="F:protein serine/threonine kinase activity"/>
    <property type="evidence" value="ECO:0007669"/>
    <property type="project" value="UniProtKB-KW"/>
</dbReference>
<dbReference type="InterPro" id="IPR011009">
    <property type="entry name" value="Kinase-like_dom_sf"/>
</dbReference>
<proteinExistence type="inferred from homology"/>
<dbReference type="GO" id="GO:0005634">
    <property type="term" value="C:nucleus"/>
    <property type="evidence" value="ECO:0007669"/>
    <property type="project" value="TreeGrafter"/>
</dbReference>
<dbReference type="PROSITE" id="PS00108">
    <property type="entry name" value="PROTEIN_KINASE_ST"/>
    <property type="match status" value="1"/>
</dbReference>
<dbReference type="AlphaFoldDB" id="A0A8H3EBJ4"/>
<comment type="similarity">
    <text evidence="1">Belongs to the protein kinase superfamily. NEK Ser/Thr protein kinase family. NIMA subfamily.</text>
</comment>
<evidence type="ECO:0000256" key="3">
    <source>
        <dbReference type="ARBA" id="ARBA00022527"/>
    </source>
</evidence>
<feature type="compositionally biased region" description="Pro residues" evidence="12">
    <location>
        <begin position="563"/>
        <end position="577"/>
    </location>
</feature>
<evidence type="ECO:0000313" key="15">
    <source>
        <dbReference type="Proteomes" id="UP000663827"/>
    </source>
</evidence>
<dbReference type="InterPro" id="IPR000719">
    <property type="entry name" value="Prot_kinase_dom"/>
</dbReference>
<dbReference type="InterPro" id="IPR008271">
    <property type="entry name" value="Ser/Thr_kinase_AS"/>
</dbReference>
<keyword evidence="11" id="KW-0175">Coiled coil</keyword>
<evidence type="ECO:0000256" key="5">
    <source>
        <dbReference type="ARBA" id="ARBA00022741"/>
    </source>
</evidence>